<feature type="compositionally biased region" description="Polar residues" evidence="11">
    <location>
        <begin position="466"/>
        <end position="483"/>
    </location>
</feature>
<evidence type="ECO:0000256" key="3">
    <source>
        <dbReference type="ARBA" id="ARBA00022527"/>
    </source>
</evidence>
<dbReference type="InterPro" id="IPR008271">
    <property type="entry name" value="Ser/Thr_kinase_AS"/>
</dbReference>
<evidence type="ECO:0000256" key="2">
    <source>
        <dbReference type="ARBA" id="ARBA00022475"/>
    </source>
</evidence>
<dbReference type="PANTHER" id="PTHR47985:SF32">
    <property type="entry name" value="RECEPTOR-LIKE KINASE LIP2"/>
    <property type="match status" value="1"/>
</dbReference>
<dbReference type="SMART" id="SM00220">
    <property type="entry name" value="S_TKc"/>
    <property type="match status" value="1"/>
</dbReference>
<dbReference type="GO" id="GO:0004674">
    <property type="term" value="F:protein serine/threonine kinase activity"/>
    <property type="evidence" value="ECO:0007669"/>
    <property type="project" value="UniProtKB-KW"/>
</dbReference>
<evidence type="ECO:0000259" key="12">
    <source>
        <dbReference type="PROSITE" id="PS50011"/>
    </source>
</evidence>
<comment type="caution">
    <text evidence="13">The sequence shown here is derived from an EMBL/GenBank/DDBJ whole genome shotgun (WGS) entry which is preliminary data.</text>
</comment>
<keyword evidence="5 10" id="KW-0547">Nucleotide-binding</keyword>
<keyword evidence="8" id="KW-0472">Membrane</keyword>
<dbReference type="InterPro" id="IPR000719">
    <property type="entry name" value="Prot_kinase_dom"/>
</dbReference>
<evidence type="ECO:0000256" key="4">
    <source>
        <dbReference type="ARBA" id="ARBA00022679"/>
    </source>
</evidence>
<dbReference type="EMBL" id="AWUE01019551">
    <property type="protein sequence ID" value="OMO72884.1"/>
    <property type="molecule type" value="Genomic_DNA"/>
</dbReference>
<dbReference type="PROSITE" id="PS00108">
    <property type="entry name" value="PROTEIN_KINASE_ST"/>
    <property type="match status" value="1"/>
</dbReference>
<keyword evidence="3" id="KW-0723">Serine/threonine-protein kinase</keyword>
<feature type="compositionally biased region" description="Polar residues" evidence="11">
    <location>
        <begin position="415"/>
        <end position="458"/>
    </location>
</feature>
<comment type="subcellular location">
    <subcellularLocation>
        <location evidence="1">Cell membrane</location>
        <topology evidence="1">Lipid-anchor</topology>
    </subcellularLocation>
</comment>
<feature type="region of interest" description="Disordered" evidence="11">
    <location>
        <begin position="272"/>
        <end position="365"/>
    </location>
</feature>
<protein>
    <recommendedName>
        <fullName evidence="12">Protein kinase domain-containing protein</fullName>
    </recommendedName>
</protein>
<organism evidence="13 14">
    <name type="scientific">Corchorus olitorius</name>
    <dbReference type="NCBI Taxonomy" id="93759"/>
    <lineage>
        <taxon>Eukaryota</taxon>
        <taxon>Viridiplantae</taxon>
        <taxon>Streptophyta</taxon>
        <taxon>Embryophyta</taxon>
        <taxon>Tracheophyta</taxon>
        <taxon>Spermatophyta</taxon>
        <taxon>Magnoliopsida</taxon>
        <taxon>eudicotyledons</taxon>
        <taxon>Gunneridae</taxon>
        <taxon>Pentapetalae</taxon>
        <taxon>rosids</taxon>
        <taxon>malvids</taxon>
        <taxon>Malvales</taxon>
        <taxon>Malvaceae</taxon>
        <taxon>Grewioideae</taxon>
        <taxon>Apeibeae</taxon>
        <taxon>Corchorus</taxon>
    </lineage>
</organism>
<dbReference type="Gene3D" id="1.10.510.10">
    <property type="entry name" value="Transferase(Phosphotransferase) domain 1"/>
    <property type="match status" value="1"/>
</dbReference>
<feature type="compositionally biased region" description="Basic and acidic residues" evidence="11">
    <location>
        <begin position="388"/>
        <end position="397"/>
    </location>
</feature>
<dbReference type="PROSITE" id="PS50011">
    <property type="entry name" value="PROTEIN_KINASE_DOM"/>
    <property type="match status" value="1"/>
</dbReference>
<evidence type="ECO:0000256" key="11">
    <source>
        <dbReference type="SAM" id="MobiDB-lite"/>
    </source>
</evidence>
<feature type="region of interest" description="Disordered" evidence="11">
    <location>
        <begin position="382"/>
        <end position="541"/>
    </location>
</feature>
<dbReference type="GO" id="GO:0005886">
    <property type="term" value="C:plasma membrane"/>
    <property type="evidence" value="ECO:0007669"/>
    <property type="project" value="UniProtKB-SubCell"/>
</dbReference>
<dbReference type="GO" id="GO:0005524">
    <property type="term" value="F:ATP binding"/>
    <property type="evidence" value="ECO:0007669"/>
    <property type="project" value="UniProtKB-UniRule"/>
</dbReference>
<keyword evidence="2" id="KW-1003">Cell membrane</keyword>
<feature type="binding site" evidence="10">
    <location>
        <position position="57"/>
    </location>
    <ligand>
        <name>ATP</name>
        <dbReference type="ChEBI" id="CHEBI:30616"/>
    </ligand>
</feature>
<accession>A0A1R3HRI7</accession>
<keyword evidence="6" id="KW-0418">Kinase</keyword>
<dbReference type="Pfam" id="PF00069">
    <property type="entry name" value="Pkinase"/>
    <property type="match status" value="1"/>
</dbReference>
<dbReference type="STRING" id="93759.A0A1R3HRI7"/>
<gene>
    <name evidence="13" type="ORF">COLO4_27414</name>
</gene>
<keyword evidence="9" id="KW-0449">Lipoprotein</keyword>
<evidence type="ECO:0000256" key="9">
    <source>
        <dbReference type="ARBA" id="ARBA00023288"/>
    </source>
</evidence>
<feature type="compositionally biased region" description="Acidic residues" evidence="11">
    <location>
        <begin position="289"/>
        <end position="308"/>
    </location>
</feature>
<evidence type="ECO:0000313" key="14">
    <source>
        <dbReference type="Proteomes" id="UP000187203"/>
    </source>
</evidence>
<feature type="domain" description="Protein kinase" evidence="12">
    <location>
        <begin position="1"/>
        <end position="235"/>
    </location>
</feature>
<dbReference type="InterPro" id="IPR017441">
    <property type="entry name" value="Protein_kinase_ATP_BS"/>
</dbReference>
<evidence type="ECO:0000313" key="13">
    <source>
        <dbReference type="EMBL" id="OMO72884.1"/>
    </source>
</evidence>
<evidence type="ECO:0000256" key="7">
    <source>
        <dbReference type="ARBA" id="ARBA00022840"/>
    </source>
</evidence>
<sequence>MEAPNNQAGNLSVQAFNFREIAAATKNFRQECLIGEGGFGKVYRGTFQATGKVVAVKQLDRHSMQENKEFLVEVGQANPPVIYRDLKSLNVLLDDEMNVKLSDIGLSKLGPSADKMPMQSRVMGTYGYSAPEYSRSGKLTTTADVYSFGVVLLELITGRKAIDTTKPVDEQNLVTWAQPKFKEPKKFPDMADPLLKKQFPERGLNQAVAIAAMCLQEESAARPLMSDVVTALSFLSIATEENSIPRTLPASISSKLHCISTKLQKQFMEPGTEGKLIKKEESSVQDGDSSSESESESDDDQNNEEQDQQEARSVCSSRSSSVSRDENGAVTHDYSRKYSTVSTYSREESNKDSNACSGEEASRSAHYTSDYLSCKYSKDASFSSCLKDSNHSSRKSIEGNVSRKSSKKSKDENVSLHQTSSRKSPASTSRKSSQRAQDGNVSFHHNSSNKSSEGNVSRKSSKKSQHGNLTSDHNSSRISNDEINPSPSSSRKNRRRHKKVDDSHSSSSDESDDGSQTFELESHVHHNQNQPTFTKASTVSF</sequence>
<keyword evidence="14" id="KW-1185">Reference proteome</keyword>
<keyword evidence="7 10" id="KW-0067">ATP-binding</keyword>
<feature type="compositionally biased region" description="Polar residues" evidence="11">
    <location>
        <begin position="527"/>
        <end position="541"/>
    </location>
</feature>
<evidence type="ECO:0000256" key="8">
    <source>
        <dbReference type="ARBA" id="ARBA00023136"/>
    </source>
</evidence>
<proteinExistence type="predicted"/>
<dbReference type="SUPFAM" id="SSF56112">
    <property type="entry name" value="Protein kinase-like (PK-like)"/>
    <property type="match status" value="1"/>
</dbReference>
<dbReference type="Proteomes" id="UP000187203">
    <property type="component" value="Unassembled WGS sequence"/>
</dbReference>
<evidence type="ECO:0000256" key="6">
    <source>
        <dbReference type="ARBA" id="ARBA00022777"/>
    </source>
</evidence>
<reference evidence="14" key="1">
    <citation type="submission" date="2013-09" db="EMBL/GenBank/DDBJ databases">
        <title>Corchorus olitorius genome sequencing.</title>
        <authorList>
            <person name="Alam M."/>
            <person name="Haque M.S."/>
            <person name="Islam M.S."/>
            <person name="Emdad E.M."/>
            <person name="Islam M.M."/>
            <person name="Ahmed B."/>
            <person name="Halim A."/>
            <person name="Hossen Q.M.M."/>
            <person name="Hossain M.Z."/>
            <person name="Ahmed R."/>
            <person name="Khan M.M."/>
            <person name="Islam R."/>
            <person name="Rashid M.M."/>
            <person name="Khan S.A."/>
            <person name="Rahman M.S."/>
            <person name="Alam M."/>
            <person name="Yahiya A.S."/>
            <person name="Khan M.S."/>
            <person name="Azam M.S."/>
            <person name="Haque T."/>
            <person name="Lashkar M.Z.H."/>
            <person name="Akhand A.I."/>
            <person name="Morshed G."/>
            <person name="Roy S."/>
            <person name="Uddin K.S."/>
            <person name="Rabeya T."/>
            <person name="Hossain A.S."/>
            <person name="Chowdhury A."/>
            <person name="Snigdha A.R."/>
            <person name="Mortoza M.S."/>
            <person name="Matin S.A."/>
            <person name="Hoque S.M.E."/>
            <person name="Islam M.K."/>
            <person name="Roy D.K."/>
            <person name="Haider R."/>
            <person name="Moosa M.M."/>
            <person name="Elias S.M."/>
            <person name="Hasan A.M."/>
            <person name="Jahan S."/>
            <person name="Shafiuddin M."/>
            <person name="Mahmood N."/>
            <person name="Shommy N.S."/>
        </authorList>
    </citation>
    <scope>NUCLEOTIDE SEQUENCE [LARGE SCALE GENOMIC DNA]</scope>
    <source>
        <strain evidence="14">cv. O-4</strain>
    </source>
</reference>
<dbReference type="InterPro" id="IPR011009">
    <property type="entry name" value="Kinase-like_dom_sf"/>
</dbReference>
<dbReference type="PANTHER" id="PTHR47985">
    <property type="entry name" value="OS07G0668900 PROTEIN"/>
    <property type="match status" value="1"/>
</dbReference>
<evidence type="ECO:0000256" key="1">
    <source>
        <dbReference type="ARBA" id="ARBA00004193"/>
    </source>
</evidence>
<dbReference type="AlphaFoldDB" id="A0A1R3HRI7"/>
<feature type="compositionally biased region" description="Low complexity" evidence="11">
    <location>
        <begin position="312"/>
        <end position="322"/>
    </location>
</feature>
<evidence type="ECO:0000256" key="5">
    <source>
        <dbReference type="ARBA" id="ARBA00022741"/>
    </source>
</evidence>
<evidence type="ECO:0000256" key="10">
    <source>
        <dbReference type="PROSITE-ProRule" id="PRU10141"/>
    </source>
</evidence>
<dbReference type="OrthoDB" id="1417837at2759"/>
<dbReference type="Gene3D" id="3.30.200.20">
    <property type="entry name" value="Phosphorylase Kinase, domain 1"/>
    <property type="match status" value="1"/>
</dbReference>
<name>A0A1R3HRI7_9ROSI</name>
<dbReference type="PROSITE" id="PS00107">
    <property type="entry name" value="PROTEIN_KINASE_ATP"/>
    <property type="match status" value="1"/>
</dbReference>
<keyword evidence="4" id="KW-0808">Transferase</keyword>